<organism evidence="3 4">
    <name type="scientific">Streptomyces telluris</name>
    <dbReference type="NCBI Taxonomy" id="2720021"/>
    <lineage>
        <taxon>Bacteria</taxon>
        <taxon>Bacillati</taxon>
        <taxon>Actinomycetota</taxon>
        <taxon>Actinomycetes</taxon>
        <taxon>Kitasatosporales</taxon>
        <taxon>Streptomycetaceae</taxon>
        <taxon>Streptomyces</taxon>
    </lineage>
</organism>
<dbReference type="EMBL" id="JANIID010000033">
    <property type="protein sequence ID" value="MCQ8773745.1"/>
    <property type="molecule type" value="Genomic_DNA"/>
</dbReference>
<feature type="domain" description="DSBA-like thioredoxin" evidence="2">
    <location>
        <begin position="6"/>
        <end position="205"/>
    </location>
</feature>
<sequence length="248" mass="26518">MTVKADMVLDVICVHSYIGYTRLVRAAGRMRARGTGVAITFRPYEIAPAASDSPQPLMPVLERMLGPYAATQAEIFTWQAARDGLELRYDRAVATGSFRAHLLIGRAAEQGLAEPVVERLFRAHFTDGLHIAGEETLREVAEECGVDLGPGGAGALAKGSEEAEELRGQLHRLRRHGVPTPPVFRIGDGQILLGVQSEQVLYEAMAAAEPGAGPRTSLRTGPRTGPRTEPGVEPGAGVAAVRPFDTAF</sequence>
<accession>A0A9X2RRU3</accession>
<comment type="caution">
    <text evidence="3">The sequence shown here is derived from an EMBL/GenBank/DDBJ whole genome shotgun (WGS) entry which is preliminary data.</text>
</comment>
<feature type="region of interest" description="Disordered" evidence="1">
    <location>
        <begin position="207"/>
        <end position="237"/>
    </location>
</feature>
<name>A0A9X2RRU3_9ACTN</name>
<keyword evidence="4" id="KW-1185">Reference proteome</keyword>
<dbReference type="PANTHER" id="PTHR13887:SF41">
    <property type="entry name" value="THIOREDOXIN SUPERFAMILY PROTEIN"/>
    <property type="match status" value="1"/>
</dbReference>
<proteinExistence type="predicted"/>
<dbReference type="AlphaFoldDB" id="A0A9X2RRU3"/>
<evidence type="ECO:0000313" key="4">
    <source>
        <dbReference type="Proteomes" id="UP001142374"/>
    </source>
</evidence>
<evidence type="ECO:0000256" key="1">
    <source>
        <dbReference type="SAM" id="MobiDB-lite"/>
    </source>
</evidence>
<dbReference type="InterPro" id="IPR036249">
    <property type="entry name" value="Thioredoxin-like_sf"/>
</dbReference>
<dbReference type="PANTHER" id="PTHR13887">
    <property type="entry name" value="GLUTATHIONE S-TRANSFERASE KAPPA"/>
    <property type="match status" value="1"/>
</dbReference>
<reference evidence="3" key="1">
    <citation type="submission" date="2022-06" db="EMBL/GenBank/DDBJ databases">
        <title>WGS of actinobacteria.</title>
        <authorList>
            <person name="Thawai C."/>
        </authorList>
    </citation>
    <scope>NUCLEOTIDE SEQUENCE</scope>
    <source>
        <strain evidence="3">AA8</strain>
    </source>
</reference>
<dbReference type="RefSeq" id="WP_168093596.1">
    <property type="nucleotide sequence ID" value="NZ_JAATER010000159.1"/>
</dbReference>
<protein>
    <submittedName>
        <fullName evidence="3">DsbA family protein</fullName>
    </submittedName>
</protein>
<dbReference type="SUPFAM" id="SSF52833">
    <property type="entry name" value="Thioredoxin-like"/>
    <property type="match status" value="1"/>
</dbReference>
<dbReference type="Proteomes" id="UP001142374">
    <property type="component" value="Unassembled WGS sequence"/>
</dbReference>
<gene>
    <name evidence="3" type="ORF">NQU55_28880</name>
</gene>
<dbReference type="Gene3D" id="3.40.30.10">
    <property type="entry name" value="Glutaredoxin"/>
    <property type="match status" value="1"/>
</dbReference>
<dbReference type="Pfam" id="PF01323">
    <property type="entry name" value="DSBA"/>
    <property type="match status" value="1"/>
</dbReference>
<dbReference type="GO" id="GO:0016491">
    <property type="term" value="F:oxidoreductase activity"/>
    <property type="evidence" value="ECO:0007669"/>
    <property type="project" value="InterPro"/>
</dbReference>
<evidence type="ECO:0000313" key="3">
    <source>
        <dbReference type="EMBL" id="MCQ8773745.1"/>
    </source>
</evidence>
<evidence type="ECO:0000259" key="2">
    <source>
        <dbReference type="Pfam" id="PF01323"/>
    </source>
</evidence>
<dbReference type="InterPro" id="IPR001853">
    <property type="entry name" value="DSBA-like_thioredoxin_dom"/>
</dbReference>